<dbReference type="RefSeq" id="WP_008801382.1">
    <property type="nucleotide sequence ID" value="NZ_GG657971.1"/>
</dbReference>
<dbReference type="CDD" id="cd03811">
    <property type="entry name" value="GT4_GT28_WabH-like"/>
    <property type="match status" value="1"/>
</dbReference>
<keyword evidence="3" id="KW-0328">Glycosyltransferase</keyword>
<evidence type="ECO:0000313" key="4">
    <source>
        <dbReference type="Proteomes" id="UP000002975"/>
    </source>
</evidence>
<dbReference type="EC" id="2.4.-.-" evidence="3"/>
<gene>
    <name evidence="3" type="ORF">FSBG_00809</name>
</gene>
<dbReference type="AlphaFoldDB" id="E5BE36"/>
<keyword evidence="4" id="KW-1185">Reference proteome</keyword>
<dbReference type="Pfam" id="PF00534">
    <property type="entry name" value="Glycos_transf_1"/>
    <property type="match status" value="1"/>
</dbReference>
<dbReference type="InterPro" id="IPR001296">
    <property type="entry name" value="Glyco_trans_1"/>
</dbReference>
<dbReference type="Proteomes" id="UP000002975">
    <property type="component" value="Unassembled WGS sequence"/>
</dbReference>
<dbReference type="EMBL" id="GG657971">
    <property type="protein sequence ID" value="EFS21312.1"/>
    <property type="molecule type" value="Genomic_DNA"/>
</dbReference>
<dbReference type="HOGENOM" id="CLU_009583_0_0_0"/>
<accession>E5BE36</accession>
<protein>
    <submittedName>
        <fullName evidence="3">Glycosyltransferase, group 1 family protein</fullName>
        <ecNumber evidence="3">2.4.-.-</ecNumber>
    </submittedName>
</protein>
<dbReference type="Gene3D" id="3.40.50.2000">
    <property type="entry name" value="Glycogen Phosphorylase B"/>
    <property type="match status" value="2"/>
</dbReference>
<proteinExistence type="predicted"/>
<evidence type="ECO:0000313" key="3">
    <source>
        <dbReference type="EMBL" id="EFS21312.1"/>
    </source>
</evidence>
<keyword evidence="1 3" id="KW-0808">Transferase</keyword>
<evidence type="ECO:0000259" key="2">
    <source>
        <dbReference type="Pfam" id="PF00534"/>
    </source>
</evidence>
<organism evidence="3 4">
    <name type="scientific">Fusobacterium gonidiaformans 3-1-5R</name>
    <dbReference type="NCBI Taxonomy" id="469605"/>
    <lineage>
        <taxon>Bacteria</taxon>
        <taxon>Fusobacteriati</taxon>
        <taxon>Fusobacteriota</taxon>
        <taxon>Fusobacteriia</taxon>
        <taxon>Fusobacteriales</taxon>
        <taxon>Fusobacteriaceae</taxon>
        <taxon>Fusobacterium</taxon>
    </lineage>
</organism>
<dbReference type="GO" id="GO:0016757">
    <property type="term" value="F:glycosyltransferase activity"/>
    <property type="evidence" value="ECO:0007669"/>
    <property type="project" value="UniProtKB-KW"/>
</dbReference>
<dbReference type="SUPFAM" id="SSF53756">
    <property type="entry name" value="UDP-Glycosyltransferase/glycogen phosphorylase"/>
    <property type="match status" value="1"/>
</dbReference>
<evidence type="ECO:0000256" key="1">
    <source>
        <dbReference type="ARBA" id="ARBA00022679"/>
    </source>
</evidence>
<feature type="domain" description="Glycosyl transferase family 1" evidence="2">
    <location>
        <begin position="213"/>
        <end position="370"/>
    </location>
</feature>
<dbReference type="GO" id="GO:0009103">
    <property type="term" value="P:lipopolysaccharide biosynthetic process"/>
    <property type="evidence" value="ECO:0007669"/>
    <property type="project" value="TreeGrafter"/>
</dbReference>
<name>E5BE36_9FUSO</name>
<reference evidence="3 4" key="1">
    <citation type="submission" date="2009-02" db="EMBL/GenBank/DDBJ databases">
        <title>The Genome Sequence of Fusobacterium sp. 3_1_5R.</title>
        <authorList>
            <consortium name="The Broad Institute Genome Sequencing Platform"/>
            <person name="Ward D."/>
            <person name="Young S.K."/>
            <person name="Kodira C.D."/>
            <person name="Zeng Q."/>
            <person name="Koehrsen M."/>
            <person name="Alvarado L."/>
            <person name="Berlin A."/>
            <person name="Borenstein D."/>
            <person name="Chen Z."/>
            <person name="Engels R."/>
            <person name="Freedman E."/>
            <person name="Gellesch M."/>
            <person name="Goldberg J."/>
            <person name="Griggs A."/>
            <person name="Gujja S."/>
            <person name="Heiman D."/>
            <person name="Hepburn T."/>
            <person name="Howarth C."/>
            <person name="Jen D."/>
            <person name="Larson L."/>
            <person name="Lewis B."/>
            <person name="Mehta T."/>
            <person name="Park D."/>
            <person name="Pearson M."/>
            <person name="Roberts A."/>
            <person name="Saif S."/>
            <person name="Shea T."/>
            <person name="Shenoy N."/>
            <person name="Sisk P."/>
            <person name="Stolte C."/>
            <person name="Sykes S."/>
            <person name="Walk T."/>
            <person name="White J."/>
            <person name="Yandava C."/>
            <person name="Allen-Vercoe E."/>
            <person name="Strauss J."/>
            <person name="Ambrose C."/>
            <person name="Lander E."/>
            <person name="Nusbaum C."/>
            <person name="Galagan J."/>
            <person name="Birren B."/>
        </authorList>
    </citation>
    <scope>NUCLEOTIDE SEQUENCE [LARGE SCALE GENOMIC DNA]</scope>
    <source>
        <strain evidence="3 4">3_1_5R</strain>
    </source>
</reference>
<dbReference type="PANTHER" id="PTHR46401">
    <property type="entry name" value="GLYCOSYLTRANSFERASE WBBK-RELATED"/>
    <property type="match status" value="1"/>
</dbReference>
<dbReference type="BioCyc" id="FSP469605-HMP:GTSP-814-MONOMER"/>
<dbReference type="OrthoDB" id="9806653at2"/>
<dbReference type="PANTHER" id="PTHR46401:SF2">
    <property type="entry name" value="GLYCOSYLTRANSFERASE WBBK-RELATED"/>
    <property type="match status" value="1"/>
</dbReference>
<sequence length="395" mass="46171">MKKRILFRSGSLGMGGLEKVLVQTLQILSSSEWEISLLLTYDEKEKNILEKEIPKNIPYSFLNDNNFLKKLEYSQLRKKQNLYHKLKYLYFLHKARRNSLQKTNEYIKKYGPFDIFIDYDGGAMKYIEQIPIPEKVVFFHSSPSQAIHNKGKQKRYQKRLQNYTKIIAICDAMKEELQEMFSSLANKIFRIYNPFLFQRINSLQYDTSSLSENEKKMLSDNYCLMVSRLDTSQKDFSTLFQAFYQAKKEGLQDKLYLIGDGISREELEEEVHKLGLEEEILFLGLQTNPYIWMKHSKLLVHSSRAEGFGLVLVEALACGRMVIASDCPVGPREILNQETCGVLFSVGNIEQLKNQLLFFLQNSDLRKKYESHISKSISRFDSKAILQAYQELFLR</sequence>